<reference evidence="2" key="2">
    <citation type="journal article" date="2022" name="Microbiol. Resour. Announc.">
        <title>Whole-Genome Sequence of Entomortierella parvispora E1425, a Mucoromycotan Fungus Associated with Burkholderiaceae-Related Endosymbiotic Bacteria.</title>
        <authorList>
            <person name="Herlambang A."/>
            <person name="Guo Y."/>
            <person name="Takashima Y."/>
            <person name="Narisawa K."/>
            <person name="Ohta H."/>
            <person name="Nishizawa T."/>
        </authorList>
    </citation>
    <scope>NUCLEOTIDE SEQUENCE</scope>
    <source>
        <strain evidence="2">E1425</strain>
    </source>
</reference>
<feature type="region of interest" description="Disordered" evidence="1">
    <location>
        <begin position="782"/>
        <end position="828"/>
    </location>
</feature>
<feature type="region of interest" description="Disordered" evidence="1">
    <location>
        <begin position="1451"/>
        <end position="1474"/>
    </location>
</feature>
<feature type="compositionally biased region" description="Basic and acidic residues" evidence="1">
    <location>
        <begin position="546"/>
        <end position="555"/>
    </location>
</feature>
<gene>
    <name evidence="2" type="ORF">EMPS_09650</name>
</gene>
<comment type="caution">
    <text evidence="2">The sequence shown here is derived from an EMBL/GenBank/DDBJ whole genome shotgun (WGS) entry which is preliminary data.</text>
</comment>
<dbReference type="Proteomes" id="UP000827284">
    <property type="component" value="Unassembled WGS sequence"/>
</dbReference>
<feature type="region of interest" description="Disordered" evidence="1">
    <location>
        <begin position="628"/>
        <end position="647"/>
    </location>
</feature>
<feature type="compositionally biased region" description="Basic and acidic residues" evidence="1">
    <location>
        <begin position="2090"/>
        <end position="2107"/>
    </location>
</feature>
<evidence type="ECO:0000256" key="1">
    <source>
        <dbReference type="SAM" id="MobiDB-lite"/>
    </source>
</evidence>
<feature type="compositionally biased region" description="Polar residues" evidence="1">
    <location>
        <begin position="318"/>
        <end position="331"/>
    </location>
</feature>
<accession>A0A9P3M085</accession>
<feature type="region of interest" description="Disordered" evidence="1">
    <location>
        <begin position="1205"/>
        <end position="1233"/>
    </location>
</feature>
<feature type="compositionally biased region" description="Low complexity" evidence="1">
    <location>
        <begin position="1539"/>
        <end position="1551"/>
    </location>
</feature>
<feature type="region of interest" description="Disordered" evidence="1">
    <location>
        <begin position="1480"/>
        <end position="1499"/>
    </location>
</feature>
<feature type="region of interest" description="Disordered" evidence="1">
    <location>
        <begin position="354"/>
        <end position="385"/>
    </location>
</feature>
<feature type="compositionally biased region" description="Basic and acidic residues" evidence="1">
    <location>
        <begin position="2073"/>
        <end position="2082"/>
    </location>
</feature>
<feature type="region of interest" description="Disordered" evidence="1">
    <location>
        <begin position="1123"/>
        <end position="1169"/>
    </location>
</feature>
<feature type="region of interest" description="Disordered" evidence="1">
    <location>
        <begin position="1602"/>
        <end position="1624"/>
    </location>
</feature>
<feature type="compositionally biased region" description="Polar residues" evidence="1">
    <location>
        <begin position="1455"/>
        <end position="1466"/>
    </location>
</feature>
<evidence type="ECO:0000313" key="2">
    <source>
        <dbReference type="EMBL" id="GJJ77291.1"/>
    </source>
</evidence>
<evidence type="ECO:0000313" key="3">
    <source>
        <dbReference type="Proteomes" id="UP000827284"/>
    </source>
</evidence>
<feature type="compositionally biased region" description="Low complexity" evidence="1">
    <location>
        <begin position="305"/>
        <end position="317"/>
    </location>
</feature>
<keyword evidence="3" id="KW-1185">Reference proteome</keyword>
<feature type="compositionally biased region" description="Basic residues" evidence="1">
    <location>
        <begin position="213"/>
        <end position="227"/>
    </location>
</feature>
<organism evidence="2 3">
    <name type="scientific">Entomortierella parvispora</name>
    <dbReference type="NCBI Taxonomy" id="205924"/>
    <lineage>
        <taxon>Eukaryota</taxon>
        <taxon>Fungi</taxon>
        <taxon>Fungi incertae sedis</taxon>
        <taxon>Mucoromycota</taxon>
        <taxon>Mortierellomycotina</taxon>
        <taxon>Mortierellomycetes</taxon>
        <taxon>Mortierellales</taxon>
        <taxon>Mortierellaceae</taxon>
        <taxon>Entomortierella</taxon>
    </lineage>
</organism>
<feature type="region of interest" description="Disordered" evidence="1">
    <location>
        <begin position="1767"/>
        <end position="1790"/>
    </location>
</feature>
<feature type="region of interest" description="Disordered" evidence="1">
    <location>
        <begin position="1282"/>
        <end position="1364"/>
    </location>
</feature>
<feature type="region of interest" description="Disordered" evidence="1">
    <location>
        <begin position="1977"/>
        <end position="2107"/>
    </location>
</feature>
<sequence>MVEAPAQSQPKVSARYKIPPLDECLNEVTVKFEITEPPDIKEVEHESTAFVLNTSPFVREEQKICRQGIEQHGHRPRPQINVKIPPPPPPFDVTSPPTQSGGAGLQLLESCIMECFPHASQPPLSLSPLPSAIDTLHALPRPLSGAQELRLFLRSSEEIEHSAGSLKGSYDSSNDCSSDSLISSLTHCEEPPSTGEEYPTLRSVVTGQSSLVARHRHRHLHSRRKSSRRDGRLINNPFDAPSSQTPVPGTVLSTATALYTRSQSSLMKLYLSQRSPAFSISSLEYCPEFELTSKNGLDTDEDRMTSSSTCDNTTNNNHPSDSTDYSTVSRKSSTRGDGRARRLFERHLLSSNNIRKSSSRLTGHQRLAATSAGTPPSPKSYPSAWSPLSASSFLRKSRQTALSVQLLSSPILSSLPPPPPPKPSMRLSFSLKGVKAVPKRFSEIKTASSVQETTLSPCSDQKLVARPLPMPRHSSFFQKRPYLYNNLSSSHSDSQISRNTVESDGSRFWKKYHGFAQLDDEDDLYENDETSMQGVHGGPPSSSPIKGDRILRKDISSASTATRTTEKKPSSLPHGLSSEKKKPHLLASWARVMTSWSSVNLPSHAKNTSSRSTDDVLWQPITTPSAFEQPLKVIRPSSTPTEGSSLMWTPNEKRARAHQMPPMRGPSLLPSALQRQSCDHSSFFSSGQVNLMPEEENTGSSWTNCNCYCGGSDNTDRLSCLLHKELPVLPHFLSSSLSTVEPLPVFTVRPIPDDRARTSKRNRGSMFFTAALLSLTTAVGGNNRDKRAKKQVATASRETDIPSRRSRRQSIMSFVSSKKSSRRSSLATIAPVNKNRKQSFRQDLLLPPAPSIPAADVSLSCSDEKKPGKAPSAMVLRAIERHAACRAVSLGPATPYLLHLRPGGSLEAPPEELKSHTRLTQHRRAILQQQLYQNPQMASAPRLPSVEESIPTSTASCSCSDLHLAQYDDGWRSGNDMPTSGRSLNLLQSSITGLVPRSESISAAATAPLTLETPGSTTKCERERIPFFEPFQANSRRGSGYVSFHFDLSHLEEYDSEQALVGPDGKSQVTDTPFEKSAGSDLTATVHKPLPQVPLFYKVFQRPSFLSSMPTLSAPTYSVVTPSTDDLNKDPQLATSSASLPSCELQPPTLHSRPRPNIPLLKLSPKTPQLLPRPLLSPEFLSSVQKSLKSRSQEFFYDQTSSSCSLASATPESKGNGIDSSSERSINGNKVSSSVDISSTTAFALPPQKQNMGSVDILSSSPASIASAVDSITRLNMIGSDSSGFVAPSSRQRRGPPPPPSRRCVQRVRSVLEGSEEASDGDNGDDTTDEGSDDASDPFRTLQEHLEQQQQQQQHVGSHHHHQLKLQCQESSFYDSSRPPKSSKQRQPTTLYFKDRILRGRRWQEDYGVGDTTSTALLSSSTTAFATHQLFIIDSQESALLAAPTSCYAKDESSSGKWANAPQQRQEQFDDRCYPGPCSPLTTTATAHEEDHGRGASSSQTSFWTLSAIQSGLLPTGPQSSSRRSTISTPYPPAQALMGSNLSGKSSLRSSTPPPELAAEKVLGRLTYPDGTKERRLGSPITEISVPLVPKKDHPIAAAEINASASDTRSPSPAPSPLDSSHPSIHCQYIQTSLTPLQQPQYAGRLGDLAKGPYSPIQAPFKLVGHNNKLGHIYFRKSPEIDYRTKANNGDSHLDDPCGTLSDDAVICAIQEYLRTFPGGEKGPSGLEYEAQEETSQSKVVAHPGTEAQKHLEMNLVLEDLERRLQEHSTAKTESATTLDQKFDTISSPGKVDRDTDVKCIETEGATTASQPPPQHKSPPCKAPCVEQEHIWPSFTAKRYQDCHIAVSQAASRRLPERRGKAPRLGPDLRLRSLSEQLSLEQESDKKCPSFQDARNLIDDWDKVVRDKEALMRKRIRSRAFRSEKHKWDLSRKVSSNIAYTRPDVGDLCLMEMNGQRTQSIFTGKIKDFGGGATRIRKRNERTSRSLERKGGHPSVASNVVLIRKQVEGGAAHTGGDGETTSTSGSALHKRKRDEEEVVQTEHKGNSSIGDIVIYKRKRIGEEPAPSGPGDNAIREQTRNEEGPTQTSQEGKHPRQNHDLRRDVRRE</sequence>
<feature type="compositionally biased region" description="Acidic residues" evidence="1">
    <location>
        <begin position="1314"/>
        <end position="1336"/>
    </location>
</feature>
<feature type="region of interest" description="Disordered" evidence="1">
    <location>
        <begin position="1514"/>
        <end position="1561"/>
    </location>
</feature>
<feature type="compositionally biased region" description="Basic and acidic residues" evidence="1">
    <location>
        <begin position="1981"/>
        <end position="1991"/>
    </location>
</feature>
<feature type="region of interest" description="Disordered" evidence="1">
    <location>
        <begin position="293"/>
        <end position="340"/>
    </location>
</feature>
<feature type="region of interest" description="Disordered" evidence="1">
    <location>
        <begin position="528"/>
        <end position="580"/>
    </location>
</feature>
<dbReference type="OrthoDB" id="2448563at2759"/>
<feature type="region of interest" description="Disordered" evidence="1">
    <location>
        <begin position="1059"/>
        <end position="1081"/>
    </location>
</feature>
<proteinExistence type="predicted"/>
<feature type="region of interest" description="Disordered" evidence="1">
    <location>
        <begin position="182"/>
        <end position="247"/>
    </location>
</feature>
<dbReference type="EMBL" id="BQFW01000013">
    <property type="protein sequence ID" value="GJJ77291.1"/>
    <property type="molecule type" value="Genomic_DNA"/>
</dbReference>
<protein>
    <submittedName>
        <fullName evidence="2">Uncharacterized protein</fullName>
    </submittedName>
</protein>
<name>A0A9P3M085_9FUNG</name>
<reference evidence="2" key="1">
    <citation type="submission" date="2021-11" db="EMBL/GenBank/DDBJ databases">
        <authorList>
            <person name="Herlambang A."/>
            <person name="Guo Y."/>
            <person name="Takashima Y."/>
            <person name="Nishizawa T."/>
        </authorList>
    </citation>
    <scope>NUCLEOTIDE SEQUENCE</scope>
    <source>
        <strain evidence="2">E1425</strain>
    </source>
</reference>
<feature type="compositionally biased region" description="Polar residues" evidence="1">
    <location>
        <begin position="636"/>
        <end position="647"/>
    </location>
</feature>
<feature type="compositionally biased region" description="Polar residues" evidence="1">
    <location>
        <begin position="1772"/>
        <end position="1788"/>
    </location>
</feature>
<feature type="compositionally biased region" description="Polar residues" evidence="1">
    <location>
        <begin position="1517"/>
        <end position="1529"/>
    </location>
</feature>